<dbReference type="OrthoDB" id="194842at2"/>
<protein>
    <submittedName>
        <fullName evidence="2">Uncharacterized protein</fullName>
    </submittedName>
</protein>
<feature type="region of interest" description="Disordered" evidence="1">
    <location>
        <begin position="92"/>
        <end position="138"/>
    </location>
</feature>
<feature type="compositionally biased region" description="Polar residues" evidence="1">
    <location>
        <begin position="111"/>
        <end position="123"/>
    </location>
</feature>
<organism evidence="2 3">
    <name type="scientific">Phragmitibacter flavus</name>
    <dbReference type="NCBI Taxonomy" id="2576071"/>
    <lineage>
        <taxon>Bacteria</taxon>
        <taxon>Pseudomonadati</taxon>
        <taxon>Verrucomicrobiota</taxon>
        <taxon>Verrucomicrobiia</taxon>
        <taxon>Verrucomicrobiales</taxon>
        <taxon>Verrucomicrobiaceae</taxon>
        <taxon>Phragmitibacter</taxon>
    </lineage>
</organism>
<sequence>MKALEIAINGYQVEYNLPPGALQSPSSETTPARSQGPLIQSLMAQNKIDNPRNIIFFEPNIRKGNSSGLIPDHQPASFVDSWGQPYYILVDSDADQQIPNPDPSPKKSSPVLNSKTIIYSSGPDQDPLTWDDNITSWE</sequence>
<proteinExistence type="predicted"/>
<accession>A0A5R8KC29</accession>
<name>A0A5R8KC29_9BACT</name>
<evidence type="ECO:0000313" key="2">
    <source>
        <dbReference type="EMBL" id="TLD69893.1"/>
    </source>
</evidence>
<dbReference type="AlphaFoldDB" id="A0A5R8KC29"/>
<gene>
    <name evidence="2" type="ORF">FEM03_14240</name>
</gene>
<evidence type="ECO:0000313" key="3">
    <source>
        <dbReference type="Proteomes" id="UP000306196"/>
    </source>
</evidence>
<evidence type="ECO:0000256" key="1">
    <source>
        <dbReference type="SAM" id="MobiDB-lite"/>
    </source>
</evidence>
<dbReference type="EMBL" id="VAUV01000010">
    <property type="protein sequence ID" value="TLD69893.1"/>
    <property type="molecule type" value="Genomic_DNA"/>
</dbReference>
<dbReference type="Proteomes" id="UP000306196">
    <property type="component" value="Unassembled WGS sequence"/>
</dbReference>
<comment type="caution">
    <text evidence="2">The sequence shown here is derived from an EMBL/GenBank/DDBJ whole genome shotgun (WGS) entry which is preliminary data.</text>
</comment>
<reference evidence="2 3" key="1">
    <citation type="submission" date="2019-05" db="EMBL/GenBank/DDBJ databases">
        <title>Verrucobacter flavum gen. nov., sp. nov. a new member of the family Verrucomicrobiaceae.</title>
        <authorList>
            <person name="Szuroczki S."/>
            <person name="Abbaszade G."/>
            <person name="Szabo A."/>
            <person name="Felfoldi T."/>
            <person name="Schumann P."/>
            <person name="Boka K."/>
            <person name="Keki Z."/>
            <person name="Toumi M."/>
            <person name="Toth E."/>
        </authorList>
    </citation>
    <scope>NUCLEOTIDE SEQUENCE [LARGE SCALE GENOMIC DNA]</scope>
    <source>
        <strain evidence="2 3">MG-N-17</strain>
    </source>
</reference>
<dbReference type="Gene3D" id="3.30.700.10">
    <property type="entry name" value="Glycoprotein, Type 4 Pilin"/>
    <property type="match status" value="1"/>
</dbReference>
<dbReference type="RefSeq" id="WP_138086948.1">
    <property type="nucleotide sequence ID" value="NZ_VAUV01000010.1"/>
</dbReference>
<keyword evidence="3" id="KW-1185">Reference proteome</keyword>